<gene>
    <name evidence="1" type="ORF">ATANTOWER_017666</name>
</gene>
<sequence>MSELQRGQRYEMEDQNTRALVAGVNIEIKTYAMKAWTSFILLSVQQIRLYEVIKLKLSSKYLQEVQAHLAGCVLTRETFLNFGYCDFEDHVGTLYHKLFKYQSKHGTSPWCIKLNELTVFVWFRTCRYQLGPSFSPPSVLIITNST</sequence>
<dbReference type="Proteomes" id="UP001345963">
    <property type="component" value="Unassembled WGS sequence"/>
</dbReference>
<keyword evidence="2" id="KW-1185">Reference proteome</keyword>
<organism evidence="1 2">
    <name type="scientific">Ataeniobius toweri</name>
    <dbReference type="NCBI Taxonomy" id="208326"/>
    <lineage>
        <taxon>Eukaryota</taxon>
        <taxon>Metazoa</taxon>
        <taxon>Chordata</taxon>
        <taxon>Craniata</taxon>
        <taxon>Vertebrata</taxon>
        <taxon>Euteleostomi</taxon>
        <taxon>Actinopterygii</taxon>
        <taxon>Neopterygii</taxon>
        <taxon>Teleostei</taxon>
        <taxon>Neoteleostei</taxon>
        <taxon>Acanthomorphata</taxon>
        <taxon>Ovalentaria</taxon>
        <taxon>Atherinomorphae</taxon>
        <taxon>Cyprinodontiformes</taxon>
        <taxon>Goodeidae</taxon>
        <taxon>Ataeniobius</taxon>
    </lineage>
</organism>
<proteinExistence type="predicted"/>
<name>A0ABU7B1D5_9TELE</name>
<evidence type="ECO:0000313" key="2">
    <source>
        <dbReference type="Proteomes" id="UP001345963"/>
    </source>
</evidence>
<accession>A0ABU7B1D5</accession>
<comment type="caution">
    <text evidence="1">The sequence shown here is derived from an EMBL/GenBank/DDBJ whole genome shotgun (WGS) entry which is preliminary data.</text>
</comment>
<evidence type="ECO:0000313" key="1">
    <source>
        <dbReference type="EMBL" id="MED6244099.1"/>
    </source>
</evidence>
<reference evidence="1 2" key="1">
    <citation type="submission" date="2021-07" db="EMBL/GenBank/DDBJ databases">
        <authorList>
            <person name="Palmer J.M."/>
        </authorList>
    </citation>
    <scope>NUCLEOTIDE SEQUENCE [LARGE SCALE GENOMIC DNA]</scope>
    <source>
        <strain evidence="1 2">AT_MEX2019</strain>
        <tissue evidence="1">Muscle</tissue>
    </source>
</reference>
<protein>
    <submittedName>
        <fullName evidence="1">Uncharacterized protein</fullName>
    </submittedName>
</protein>
<dbReference type="EMBL" id="JAHUTI010039375">
    <property type="protein sequence ID" value="MED6244099.1"/>
    <property type="molecule type" value="Genomic_DNA"/>
</dbReference>